<evidence type="ECO:0000256" key="9">
    <source>
        <dbReference type="RuleBase" id="RU369079"/>
    </source>
</evidence>
<evidence type="ECO:0000313" key="11">
    <source>
        <dbReference type="EMBL" id="ADZ90856.1"/>
    </source>
</evidence>
<dbReference type="PATRIC" id="fig|717774.3.peg.1655"/>
<proteinExistence type="inferred from homology"/>
<dbReference type="EMBL" id="CP002583">
    <property type="protein sequence ID" value="ADZ90856.1"/>
    <property type="molecule type" value="Genomic_DNA"/>
</dbReference>
<comment type="function">
    <text evidence="9">Part of the tripartite ATP-independent periplasmic (TRAP) transport system.</text>
</comment>
<evidence type="ECO:0000256" key="2">
    <source>
        <dbReference type="ARBA" id="ARBA00022448"/>
    </source>
</evidence>
<reference evidence="11 12" key="1">
    <citation type="journal article" date="2012" name="Stand. Genomic Sci.">
        <title>Complete genome sequence of the melanogenic marine bacterium Marinomonas mediterranea type strain (MMB-1(T)).</title>
        <authorList>
            <person name="Lucas-Elio P."/>
            <person name="Goodwin L."/>
            <person name="Woyke T."/>
            <person name="Pitluck S."/>
            <person name="Nolan M."/>
            <person name="Kyrpides N.C."/>
            <person name="Detter J.C."/>
            <person name="Copeland A."/>
            <person name="Teshima H."/>
            <person name="Bruce D."/>
            <person name="Detter C."/>
            <person name="Tapia R."/>
            <person name="Han S."/>
            <person name="Land M.L."/>
            <person name="Ivanova N."/>
            <person name="Mikhailova N."/>
            <person name="Johnston A.W."/>
            <person name="Sanchez-Amat A."/>
        </authorList>
    </citation>
    <scope>NUCLEOTIDE SEQUENCE [LARGE SCALE GENOMIC DNA]</scope>
    <source>
        <strain evidence="12">ATCC 700492 / JCM 21426 / NBRC 103028 / MMB-1</strain>
    </source>
</reference>
<accession>F2JYZ1</accession>
<comment type="subunit">
    <text evidence="9">The complex comprises the extracytoplasmic solute receptor protein and the two transmembrane proteins.</text>
</comment>
<dbReference type="InterPro" id="IPR007387">
    <property type="entry name" value="TRAP_DctQ"/>
</dbReference>
<keyword evidence="6 9" id="KW-1133">Transmembrane helix</keyword>
<name>F2JYZ1_MARM1</name>
<comment type="subcellular location">
    <subcellularLocation>
        <location evidence="1 9">Cell inner membrane</location>
        <topology evidence="1 9">Multi-pass membrane protein</topology>
    </subcellularLocation>
</comment>
<dbReference type="GO" id="GO:0015740">
    <property type="term" value="P:C4-dicarboxylate transport"/>
    <property type="evidence" value="ECO:0007669"/>
    <property type="project" value="TreeGrafter"/>
</dbReference>
<dbReference type="Pfam" id="PF04290">
    <property type="entry name" value="DctQ"/>
    <property type="match status" value="1"/>
</dbReference>
<dbReference type="OrthoDB" id="2085311at2"/>
<evidence type="ECO:0000256" key="8">
    <source>
        <dbReference type="ARBA" id="ARBA00038436"/>
    </source>
</evidence>
<dbReference type="STRING" id="717774.Marme_1592"/>
<dbReference type="HOGENOM" id="CLU_086356_9_4_6"/>
<feature type="transmembrane region" description="Helical" evidence="9">
    <location>
        <begin position="56"/>
        <end position="79"/>
    </location>
</feature>
<comment type="similarity">
    <text evidence="8 9">Belongs to the TRAP transporter small permease family.</text>
</comment>
<dbReference type="GO" id="GO:0022857">
    <property type="term" value="F:transmembrane transporter activity"/>
    <property type="evidence" value="ECO:0007669"/>
    <property type="project" value="UniProtKB-UniRule"/>
</dbReference>
<protein>
    <recommendedName>
        <fullName evidence="9">TRAP transporter small permease protein</fullName>
    </recommendedName>
</protein>
<feature type="transmembrane region" description="Helical" evidence="9">
    <location>
        <begin position="91"/>
        <end position="111"/>
    </location>
</feature>
<evidence type="ECO:0000313" key="12">
    <source>
        <dbReference type="Proteomes" id="UP000001062"/>
    </source>
</evidence>
<keyword evidence="5 9" id="KW-0812">Transmembrane</keyword>
<dbReference type="AlphaFoldDB" id="F2JYZ1"/>
<keyword evidence="7 9" id="KW-0472">Membrane</keyword>
<feature type="domain" description="Tripartite ATP-independent periplasmic transporters DctQ component" evidence="10">
    <location>
        <begin position="27"/>
        <end position="144"/>
    </location>
</feature>
<feature type="transmembrane region" description="Helical" evidence="9">
    <location>
        <begin position="123"/>
        <end position="144"/>
    </location>
</feature>
<dbReference type="RefSeq" id="WP_013660761.1">
    <property type="nucleotide sequence ID" value="NC_015276.1"/>
</dbReference>
<dbReference type="Proteomes" id="UP000001062">
    <property type="component" value="Chromosome"/>
</dbReference>
<evidence type="ECO:0000256" key="4">
    <source>
        <dbReference type="ARBA" id="ARBA00022519"/>
    </source>
</evidence>
<dbReference type="KEGG" id="mme:Marme_1592"/>
<dbReference type="eggNOG" id="COG3090">
    <property type="taxonomic scope" value="Bacteria"/>
</dbReference>
<dbReference type="PANTHER" id="PTHR35011">
    <property type="entry name" value="2,3-DIKETO-L-GULONATE TRAP TRANSPORTER SMALL PERMEASE PROTEIN YIAM"/>
    <property type="match status" value="1"/>
</dbReference>
<evidence type="ECO:0000256" key="5">
    <source>
        <dbReference type="ARBA" id="ARBA00022692"/>
    </source>
</evidence>
<dbReference type="PANTHER" id="PTHR35011:SF2">
    <property type="entry name" value="2,3-DIKETO-L-GULONATE TRAP TRANSPORTER SMALL PERMEASE PROTEIN YIAM"/>
    <property type="match status" value="1"/>
</dbReference>
<evidence type="ECO:0000256" key="1">
    <source>
        <dbReference type="ARBA" id="ARBA00004429"/>
    </source>
</evidence>
<evidence type="ECO:0000256" key="7">
    <source>
        <dbReference type="ARBA" id="ARBA00023136"/>
    </source>
</evidence>
<sequence length="173" mass="19380" precursor="true">MTKFIIKFSRLVTSVAVNTSALLIALIALLVFFQVVTRFVFDSPSTWSEITARMMMVWMVFISMGCVFSRGSMITINFFADILPGRLNTWALRIVTALVVGFLLILIWYGWEIAIRVKSQNVAMLNISAFWMYVSIPIGAILALPSVLEWHLVNVEQSEPETPSVTATPTAEV</sequence>
<keyword evidence="12" id="KW-1185">Reference proteome</keyword>
<evidence type="ECO:0000259" key="10">
    <source>
        <dbReference type="Pfam" id="PF04290"/>
    </source>
</evidence>
<evidence type="ECO:0000256" key="6">
    <source>
        <dbReference type="ARBA" id="ARBA00022989"/>
    </source>
</evidence>
<evidence type="ECO:0000256" key="3">
    <source>
        <dbReference type="ARBA" id="ARBA00022475"/>
    </source>
</evidence>
<keyword evidence="4 9" id="KW-0997">Cell inner membrane</keyword>
<feature type="transmembrane region" description="Helical" evidence="9">
    <location>
        <begin position="12"/>
        <end position="36"/>
    </location>
</feature>
<organism evidence="11 12">
    <name type="scientific">Marinomonas mediterranea (strain ATCC 700492 / JCM 21426 / NBRC 103028 / MMB-1)</name>
    <dbReference type="NCBI Taxonomy" id="717774"/>
    <lineage>
        <taxon>Bacteria</taxon>
        <taxon>Pseudomonadati</taxon>
        <taxon>Pseudomonadota</taxon>
        <taxon>Gammaproteobacteria</taxon>
        <taxon>Oceanospirillales</taxon>
        <taxon>Oceanospirillaceae</taxon>
        <taxon>Marinomonas</taxon>
    </lineage>
</organism>
<keyword evidence="2 9" id="KW-0813">Transport</keyword>
<gene>
    <name evidence="11" type="ordered locus">Marme_1592</name>
</gene>
<keyword evidence="3" id="KW-1003">Cell membrane</keyword>
<dbReference type="InterPro" id="IPR055348">
    <property type="entry name" value="DctQ"/>
</dbReference>
<dbReference type="GO" id="GO:0005886">
    <property type="term" value="C:plasma membrane"/>
    <property type="evidence" value="ECO:0007669"/>
    <property type="project" value="UniProtKB-SubCell"/>
</dbReference>